<dbReference type="InterPro" id="IPR052543">
    <property type="entry name" value="HTH_Metal-responsive_Reg"/>
</dbReference>
<dbReference type="GO" id="GO:0097063">
    <property type="term" value="F:cadmium ion sensor activity"/>
    <property type="evidence" value="ECO:0007669"/>
    <property type="project" value="TreeGrafter"/>
</dbReference>
<keyword evidence="3" id="KW-1185">Reference proteome</keyword>
<dbReference type="PANTHER" id="PTHR39168">
    <property type="entry name" value="TRANSCRIPTIONAL REGULATOR-RELATED"/>
    <property type="match status" value="1"/>
</dbReference>
<dbReference type="AlphaFoldDB" id="G2GDQ6"/>
<feature type="domain" description="HTH arsR-type" evidence="1">
    <location>
        <begin position="10"/>
        <end position="104"/>
    </location>
</feature>
<dbReference type="CDD" id="cd00090">
    <property type="entry name" value="HTH_ARSR"/>
    <property type="match status" value="1"/>
</dbReference>
<dbReference type="InterPro" id="IPR036388">
    <property type="entry name" value="WH-like_DNA-bd_sf"/>
</dbReference>
<gene>
    <name evidence="2" type="ORF">SZN_18171</name>
</gene>
<evidence type="ECO:0000259" key="1">
    <source>
        <dbReference type="PROSITE" id="PS50987"/>
    </source>
</evidence>
<dbReference type="EMBL" id="AGBF01000058">
    <property type="protein sequence ID" value="EGX58324.1"/>
    <property type="molecule type" value="Genomic_DNA"/>
</dbReference>
<dbReference type="GO" id="GO:0010288">
    <property type="term" value="P:response to lead ion"/>
    <property type="evidence" value="ECO:0007669"/>
    <property type="project" value="TreeGrafter"/>
</dbReference>
<dbReference type="NCBIfam" id="NF033788">
    <property type="entry name" value="HTH_metalloreg"/>
    <property type="match status" value="1"/>
</dbReference>
<accession>G2GDQ6</accession>
<dbReference type="GO" id="GO:0003700">
    <property type="term" value="F:DNA-binding transcription factor activity"/>
    <property type="evidence" value="ECO:0007669"/>
    <property type="project" value="InterPro"/>
</dbReference>
<dbReference type="GO" id="GO:0032791">
    <property type="term" value="F:lead ion binding"/>
    <property type="evidence" value="ECO:0007669"/>
    <property type="project" value="TreeGrafter"/>
</dbReference>
<comment type="caution">
    <text evidence="2">The sequence shown here is derived from an EMBL/GenBank/DDBJ whole genome shotgun (WGS) entry which is preliminary data.</text>
</comment>
<dbReference type="RefSeq" id="WP_007496988.1">
    <property type="nucleotide sequence ID" value="NZ_AGBF01000058.1"/>
</dbReference>
<dbReference type="SMART" id="SM00418">
    <property type="entry name" value="HTH_ARSR"/>
    <property type="match status" value="1"/>
</dbReference>
<dbReference type="Proteomes" id="UP000004217">
    <property type="component" value="Unassembled WGS sequence"/>
</dbReference>
<dbReference type="GO" id="GO:0003677">
    <property type="term" value="F:DNA binding"/>
    <property type="evidence" value="ECO:0007669"/>
    <property type="project" value="TreeGrafter"/>
</dbReference>
<evidence type="ECO:0000313" key="3">
    <source>
        <dbReference type="Proteomes" id="UP000004217"/>
    </source>
</evidence>
<dbReference type="InterPro" id="IPR001845">
    <property type="entry name" value="HTH_ArsR_DNA-bd_dom"/>
</dbReference>
<reference evidence="2 3" key="1">
    <citation type="submission" date="2011-08" db="EMBL/GenBank/DDBJ databases">
        <authorList>
            <person name="Lin Y."/>
            <person name="Hao X."/>
            <person name="Johnstone L."/>
            <person name="Miller S.J."/>
            <person name="Wei G."/>
            <person name="Rensing C."/>
        </authorList>
    </citation>
    <scope>NUCLEOTIDE SEQUENCE [LARGE SCALE GENOMIC DNA]</scope>
    <source>
        <strain evidence="2 3">K42</strain>
    </source>
</reference>
<dbReference type="PROSITE" id="PS50987">
    <property type="entry name" value="HTH_ARSR_2"/>
    <property type="match status" value="1"/>
</dbReference>
<evidence type="ECO:0000313" key="2">
    <source>
        <dbReference type="EMBL" id="EGX58324.1"/>
    </source>
</evidence>
<dbReference type="SUPFAM" id="SSF46785">
    <property type="entry name" value="Winged helix' DNA-binding domain"/>
    <property type="match status" value="1"/>
</dbReference>
<organism evidence="2 3">
    <name type="scientific">Streptomyces zinciresistens K42</name>
    <dbReference type="NCBI Taxonomy" id="700597"/>
    <lineage>
        <taxon>Bacteria</taxon>
        <taxon>Bacillati</taxon>
        <taxon>Actinomycetota</taxon>
        <taxon>Actinomycetes</taxon>
        <taxon>Kitasatosporales</taxon>
        <taxon>Streptomycetaceae</taxon>
        <taxon>Streptomyces</taxon>
    </lineage>
</organism>
<name>G2GDQ6_9ACTN</name>
<dbReference type="GO" id="GO:0046686">
    <property type="term" value="P:response to cadmium ion"/>
    <property type="evidence" value="ECO:0007669"/>
    <property type="project" value="TreeGrafter"/>
</dbReference>
<dbReference type="PRINTS" id="PR00778">
    <property type="entry name" value="HTHARSR"/>
</dbReference>
<dbReference type="Gene3D" id="1.10.10.10">
    <property type="entry name" value="Winged helix-like DNA-binding domain superfamily/Winged helix DNA-binding domain"/>
    <property type="match status" value="1"/>
</dbReference>
<sequence length="148" mass="15499">MEMTHRGGPAVAVSAEALARVGTALADENRRRLLLALLDAPAYPSDLATSLGMTRGNVSNHLSCLRGCGLVRTVAVGRRVRYELADPKLAHALAELAALVLLVDAGDVSDDVCAPDDYACAADGHTAHTTRTTRTTRTADAVKEALHG</sequence>
<protein>
    <submittedName>
        <fullName evidence="2">ArsR family transcriptional regulator</fullName>
    </submittedName>
</protein>
<dbReference type="InterPro" id="IPR011991">
    <property type="entry name" value="ArsR-like_HTH"/>
</dbReference>
<dbReference type="Pfam" id="PF01022">
    <property type="entry name" value="HTH_5"/>
    <property type="match status" value="1"/>
</dbReference>
<proteinExistence type="predicted"/>
<dbReference type="PATRIC" id="fig|700597.3.peg.3564"/>
<dbReference type="InterPro" id="IPR036390">
    <property type="entry name" value="WH_DNA-bd_sf"/>
</dbReference>
<dbReference type="PANTHER" id="PTHR39168:SF2">
    <property type="entry name" value="HTH-TYPE TRANSCRIPTIONAL REGULATOR CMTR"/>
    <property type="match status" value="1"/>
</dbReference>